<dbReference type="STRING" id="86049.A0A1C1CP13"/>
<reference evidence="3" key="1">
    <citation type="submission" date="2015-07" db="EMBL/GenBank/DDBJ databases">
        <authorList>
            <person name="Teixeira M.M."/>
            <person name="Souza R.C."/>
            <person name="Almeida L.G."/>
            <person name="Vicente V.A."/>
            <person name="de Hoog S."/>
            <person name="Bocca A.L."/>
            <person name="de Almeida S.R."/>
            <person name="Vasconcelos A.T."/>
            <person name="Felipe M.S."/>
        </authorList>
    </citation>
    <scope>NUCLEOTIDE SEQUENCE [LARGE SCALE GENOMIC DNA]</scope>
    <source>
        <strain evidence="3">KSF</strain>
    </source>
</reference>
<organism evidence="2 3">
    <name type="scientific">Cladophialophora carrionii</name>
    <dbReference type="NCBI Taxonomy" id="86049"/>
    <lineage>
        <taxon>Eukaryota</taxon>
        <taxon>Fungi</taxon>
        <taxon>Dikarya</taxon>
        <taxon>Ascomycota</taxon>
        <taxon>Pezizomycotina</taxon>
        <taxon>Eurotiomycetes</taxon>
        <taxon>Chaetothyriomycetidae</taxon>
        <taxon>Chaetothyriales</taxon>
        <taxon>Herpotrichiellaceae</taxon>
        <taxon>Cladophialophora</taxon>
    </lineage>
</organism>
<dbReference type="InterPro" id="IPR036866">
    <property type="entry name" value="RibonucZ/Hydroxyglut_hydro"/>
</dbReference>
<dbReference type="InterPro" id="IPR050114">
    <property type="entry name" value="UPF0173_UPF0282_UlaG_hydrolase"/>
</dbReference>
<dbReference type="VEuPathDB" id="FungiDB:CLCR_07269"/>
<evidence type="ECO:0000313" key="2">
    <source>
        <dbReference type="EMBL" id="OCT50239.1"/>
    </source>
</evidence>
<sequence length="342" mass="37914">MPAEATLEWFGATTYRIRANGLTILHDAWFDRPSGWPKYLTADQAGEVDYIVISHAHFDHLPGAEKVALRTGAIIIANCEAINRLREFGLQEDQLLPVAGGERIPLFTKDIWAKAKRKEIELAPAPPLAPPKPHGKYAAMDVHVWPSLHALMPPLADVPDYFDTGKSYVGPAGPYDCTLDITRNMQYGLFRLHDFIPPDHMDEGLRAVADYFQERKSMPMSHCDGGQLLYNFLLGPDKVLLFNSHLGAYDGILNSITPKPNHVILGFGGRANLNGRPYNGSAAEFLTMEVNLLGQPATVWPCLHDRSIIRPYGVITGPAEEMIAAKTKSQVILPEPKKVYIL</sequence>
<dbReference type="AlphaFoldDB" id="A0A1C1CP13"/>
<dbReference type="Proteomes" id="UP000094526">
    <property type="component" value="Unassembled WGS sequence"/>
</dbReference>
<dbReference type="Gene3D" id="3.60.15.10">
    <property type="entry name" value="Ribonuclease Z/Hydroxyacylglutathione hydrolase-like"/>
    <property type="match status" value="1"/>
</dbReference>
<keyword evidence="3" id="KW-1185">Reference proteome</keyword>
<dbReference type="OrthoDB" id="4311043at2759"/>
<dbReference type="PANTHER" id="PTHR43546">
    <property type="entry name" value="UPF0173 METAL-DEPENDENT HYDROLASE MJ1163-RELATED"/>
    <property type="match status" value="1"/>
</dbReference>
<dbReference type="InterPro" id="IPR001279">
    <property type="entry name" value="Metallo-B-lactamas"/>
</dbReference>
<proteinExistence type="predicted"/>
<dbReference type="PANTHER" id="PTHR43546:SF3">
    <property type="entry name" value="UPF0173 METAL-DEPENDENT HYDROLASE MJ1163"/>
    <property type="match status" value="1"/>
</dbReference>
<gene>
    <name evidence="2" type="ORF">CLCR_07269</name>
</gene>
<comment type="caution">
    <text evidence="2">The sequence shown here is derived from an EMBL/GenBank/DDBJ whole genome shotgun (WGS) entry which is preliminary data.</text>
</comment>
<name>A0A1C1CP13_9EURO</name>
<accession>A0A1C1CP13</accession>
<evidence type="ECO:0000259" key="1">
    <source>
        <dbReference type="Pfam" id="PF00753"/>
    </source>
</evidence>
<feature type="domain" description="Metallo-beta-lactamase" evidence="1">
    <location>
        <begin position="37"/>
        <end position="103"/>
    </location>
</feature>
<protein>
    <submittedName>
        <fullName evidence="2">Beta-lactamase domain protein</fullName>
    </submittedName>
</protein>
<dbReference type="EMBL" id="LGRB01000010">
    <property type="protein sequence ID" value="OCT50239.1"/>
    <property type="molecule type" value="Genomic_DNA"/>
</dbReference>
<dbReference type="SUPFAM" id="SSF56281">
    <property type="entry name" value="Metallo-hydrolase/oxidoreductase"/>
    <property type="match status" value="1"/>
</dbReference>
<dbReference type="Pfam" id="PF00753">
    <property type="entry name" value="Lactamase_B"/>
    <property type="match status" value="1"/>
</dbReference>
<evidence type="ECO:0000313" key="3">
    <source>
        <dbReference type="Proteomes" id="UP000094526"/>
    </source>
</evidence>